<protein>
    <recommendedName>
        <fullName evidence="3 9">Glucose-6-phosphate isomerase</fullName>
        <ecNumber evidence="3 9">5.3.1.9</ecNumber>
    </recommendedName>
</protein>
<dbReference type="GO" id="GO:0006096">
    <property type="term" value="P:glycolytic process"/>
    <property type="evidence" value="ECO:0007669"/>
    <property type="project" value="UniProtKB-UniPathway"/>
</dbReference>
<dbReference type="CDD" id="cd05016">
    <property type="entry name" value="SIS_PGI_2"/>
    <property type="match status" value="1"/>
</dbReference>
<dbReference type="GO" id="GO:0005829">
    <property type="term" value="C:cytosol"/>
    <property type="evidence" value="ECO:0007669"/>
    <property type="project" value="TreeGrafter"/>
</dbReference>
<evidence type="ECO:0000256" key="9">
    <source>
        <dbReference type="RuleBase" id="RU000612"/>
    </source>
</evidence>
<dbReference type="InterPro" id="IPR046348">
    <property type="entry name" value="SIS_dom_sf"/>
</dbReference>
<dbReference type="UniPathway" id="UPA00109">
    <property type="reaction ID" value="UER00181"/>
</dbReference>
<dbReference type="InterPro" id="IPR023096">
    <property type="entry name" value="G6P_Isomerase_C"/>
</dbReference>
<reference evidence="10" key="1">
    <citation type="submission" date="2011-01" db="EMBL/GenBank/DDBJ databases">
        <title>The Genome Sequence of Nematocida parisii strain ERTm3.</title>
        <authorList>
            <consortium name="The Broad Institute Genome Sequencing Platform"/>
            <consortium name="The Broad Institute Genome Sequencing Center for Infectious Disease"/>
            <person name="Cuomo C."/>
            <person name="Troemel E."/>
            <person name="Young S.K."/>
            <person name="Zeng Q."/>
            <person name="Gargeya S."/>
            <person name="Fitzgerald M."/>
            <person name="Haas B."/>
            <person name="Abouelleil A."/>
            <person name="Alvarado L."/>
            <person name="Arachchi H.M."/>
            <person name="Berlin A."/>
            <person name="Chapman S.B."/>
            <person name="Gearin G."/>
            <person name="Goldberg J."/>
            <person name="Griggs A."/>
            <person name="Gujja S."/>
            <person name="Hansen M."/>
            <person name="Heiman D."/>
            <person name="Howarth C."/>
            <person name="Larimer J."/>
            <person name="Lui A."/>
            <person name="MacDonald P.J.P."/>
            <person name="McCowen C."/>
            <person name="Montmayeur A."/>
            <person name="Murphy C."/>
            <person name="Neiman D."/>
            <person name="Pearson M."/>
            <person name="Priest M."/>
            <person name="Roberts A."/>
            <person name="Saif S."/>
            <person name="Shea T."/>
            <person name="Sisk P."/>
            <person name="Stolte C."/>
            <person name="Sykes S."/>
            <person name="Wortman J."/>
            <person name="Nusbaum C."/>
            <person name="Birren B."/>
        </authorList>
    </citation>
    <scope>NUCLEOTIDE SEQUENCE</scope>
    <source>
        <strain evidence="10">ERTm3</strain>
    </source>
</reference>
<dbReference type="CDD" id="cd05015">
    <property type="entry name" value="SIS_PGI_1"/>
    <property type="match status" value="1"/>
</dbReference>
<keyword evidence="11" id="KW-1185">Reference proteome</keyword>
<name>I3EHG8_NEMP3</name>
<organism evidence="10 11">
    <name type="scientific">Nematocida parisii (strain ERTm3)</name>
    <name type="common">Nematode killer fungus</name>
    <dbReference type="NCBI Taxonomy" id="935791"/>
    <lineage>
        <taxon>Eukaryota</taxon>
        <taxon>Fungi</taxon>
        <taxon>Fungi incertae sedis</taxon>
        <taxon>Microsporidia</taxon>
        <taxon>Nematocida</taxon>
    </lineage>
</organism>
<evidence type="ECO:0000256" key="3">
    <source>
        <dbReference type="ARBA" id="ARBA00011952"/>
    </source>
</evidence>
<dbReference type="HAMAP" id="MF_00473">
    <property type="entry name" value="G6P_isomerase"/>
    <property type="match status" value="1"/>
</dbReference>
<evidence type="ECO:0000256" key="4">
    <source>
        <dbReference type="ARBA" id="ARBA00022432"/>
    </source>
</evidence>
<dbReference type="PROSITE" id="PS51463">
    <property type="entry name" value="P_GLUCOSE_ISOMERASE_3"/>
    <property type="match status" value="1"/>
</dbReference>
<dbReference type="PROSITE" id="PS00765">
    <property type="entry name" value="P_GLUCOSE_ISOMERASE_1"/>
    <property type="match status" value="1"/>
</dbReference>
<dbReference type="EC" id="5.3.1.9" evidence="3 9"/>
<dbReference type="PANTHER" id="PTHR11469:SF1">
    <property type="entry name" value="GLUCOSE-6-PHOSPHATE ISOMERASE"/>
    <property type="match status" value="1"/>
</dbReference>
<dbReference type="GO" id="GO:0097367">
    <property type="term" value="F:carbohydrate derivative binding"/>
    <property type="evidence" value="ECO:0007669"/>
    <property type="project" value="InterPro"/>
</dbReference>
<keyword evidence="4 9" id="KW-0312">Gluconeogenesis</keyword>
<dbReference type="OMA" id="DWYRQLW"/>
<evidence type="ECO:0000313" key="10">
    <source>
        <dbReference type="EMBL" id="EIJ88665.1"/>
    </source>
</evidence>
<evidence type="ECO:0000256" key="6">
    <source>
        <dbReference type="ARBA" id="ARBA00023235"/>
    </source>
</evidence>
<dbReference type="Proteomes" id="UP000002872">
    <property type="component" value="Unassembled WGS sequence"/>
</dbReference>
<dbReference type="InterPro" id="IPR035476">
    <property type="entry name" value="SIS_PGI_1"/>
</dbReference>
<dbReference type="InParanoid" id="I3EHG8"/>
<evidence type="ECO:0000256" key="8">
    <source>
        <dbReference type="ARBA" id="ARBA00029321"/>
    </source>
</evidence>
<dbReference type="AlphaFoldDB" id="I3EHG8"/>
<dbReference type="OrthoDB" id="5831190at2759"/>
<dbReference type="Pfam" id="PF00342">
    <property type="entry name" value="PGI"/>
    <property type="match status" value="1"/>
</dbReference>
<dbReference type="STRING" id="935791.I3EHG8"/>
<dbReference type="SUPFAM" id="SSF53697">
    <property type="entry name" value="SIS domain"/>
    <property type="match status" value="1"/>
</dbReference>
<gene>
    <name evidence="10" type="ORF">NEQG_01355</name>
</gene>
<keyword evidence="5 9" id="KW-0324">Glycolysis</keyword>
<comment type="pathway">
    <text evidence="1 9">Carbohydrate degradation; glycolysis; D-glyceraldehyde 3-phosphate and glycerone phosphate from D-glucose: step 2/4.</text>
</comment>
<dbReference type="PROSITE" id="PS00174">
    <property type="entry name" value="P_GLUCOSE_ISOMERASE_2"/>
    <property type="match status" value="1"/>
</dbReference>
<dbReference type="EMBL" id="GL870878">
    <property type="protein sequence ID" value="EIJ88665.1"/>
    <property type="molecule type" value="Genomic_DNA"/>
</dbReference>
<dbReference type="GO" id="GO:0051156">
    <property type="term" value="P:glucose 6-phosphate metabolic process"/>
    <property type="evidence" value="ECO:0007669"/>
    <property type="project" value="TreeGrafter"/>
</dbReference>
<dbReference type="NCBIfam" id="NF001211">
    <property type="entry name" value="PRK00179.1"/>
    <property type="match status" value="1"/>
</dbReference>
<dbReference type="InterPro" id="IPR035482">
    <property type="entry name" value="SIS_PGI_2"/>
</dbReference>
<evidence type="ECO:0000256" key="2">
    <source>
        <dbReference type="ARBA" id="ARBA00006604"/>
    </source>
</evidence>
<keyword evidence="6 9" id="KW-0413">Isomerase</keyword>
<dbReference type="HOGENOM" id="CLU_017947_3_1_1"/>
<dbReference type="Gene3D" id="3.40.50.10490">
    <property type="entry name" value="Glucose-6-phosphate isomerase like protein, domain 1"/>
    <property type="match status" value="2"/>
</dbReference>
<comment type="catalytic activity">
    <reaction evidence="8 9">
        <text>alpha-D-glucose 6-phosphate = beta-D-fructose 6-phosphate</text>
        <dbReference type="Rhea" id="RHEA:11816"/>
        <dbReference type="ChEBI" id="CHEBI:57634"/>
        <dbReference type="ChEBI" id="CHEBI:58225"/>
        <dbReference type="EC" id="5.3.1.9"/>
    </reaction>
</comment>
<dbReference type="PANTHER" id="PTHR11469">
    <property type="entry name" value="GLUCOSE-6-PHOSPHATE ISOMERASE"/>
    <property type="match status" value="1"/>
</dbReference>
<dbReference type="GO" id="GO:0006094">
    <property type="term" value="P:gluconeogenesis"/>
    <property type="evidence" value="ECO:0007669"/>
    <property type="project" value="UniProtKB-KW"/>
</dbReference>
<dbReference type="GO" id="GO:0004347">
    <property type="term" value="F:glucose-6-phosphate isomerase activity"/>
    <property type="evidence" value="ECO:0007669"/>
    <property type="project" value="UniProtKB-EC"/>
</dbReference>
<evidence type="ECO:0000256" key="5">
    <source>
        <dbReference type="ARBA" id="ARBA00023152"/>
    </source>
</evidence>
<proteinExistence type="inferred from homology"/>
<evidence type="ECO:0000256" key="1">
    <source>
        <dbReference type="ARBA" id="ARBA00004926"/>
    </source>
</evidence>
<evidence type="ECO:0000256" key="7">
    <source>
        <dbReference type="ARBA" id="ARBA00024178"/>
    </source>
</evidence>
<dbReference type="GO" id="GO:0048029">
    <property type="term" value="F:monosaccharide binding"/>
    <property type="evidence" value="ECO:0007669"/>
    <property type="project" value="TreeGrafter"/>
</dbReference>
<dbReference type="InterPro" id="IPR018189">
    <property type="entry name" value="Phosphoglucose_isomerase_CS"/>
</dbReference>
<dbReference type="VEuPathDB" id="MicrosporidiaDB:NEQG_01355"/>
<evidence type="ECO:0000313" key="11">
    <source>
        <dbReference type="Proteomes" id="UP000002872"/>
    </source>
</evidence>
<dbReference type="PRINTS" id="PR00662">
    <property type="entry name" value="G6PISOMERASE"/>
</dbReference>
<dbReference type="Gene3D" id="1.10.1390.10">
    <property type="match status" value="1"/>
</dbReference>
<dbReference type="FunCoup" id="I3EHG8">
    <property type="interactions" value="127"/>
</dbReference>
<comment type="function">
    <text evidence="7">In the cytoplasm, catalyzes the conversion of glucose-6-phosphate to fructose-6-phosphate, the second step in glycolysis, and the reverse reaction during gluconeogenesis.</text>
</comment>
<comment type="similarity">
    <text evidence="2 9">Belongs to the GPI family.</text>
</comment>
<dbReference type="InterPro" id="IPR001672">
    <property type="entry name" value="G6P_Isomerase"/>
</dbReference>
<accession>I3EHG8</accession>
<sequence>MKEIKSLFTDNARIAKLVKIIESKNESILIDYSKTHIDDSDFKKWQEKLEKIDIEGKVKEMFSGKKINYTEDRQVLHVKLRSVNVIQAMRTGTTDGLEKEEREIVMELEKMQVICNNFENGSMKGASGKTIKNVIGIGIGGSDLGPRLLTSAIPPASANVGKQFRYVSNVDSQEIHAALMDISLEETVFVVVSKTFTTQETLENAKVAVSTLISSYPSGHTDKEIIKSHFLAVSAAKDKAVSFGIEDCNVLDMWDYVGGRYSLWSCVGLTSAMSMGFAAFLELLQGASEIDTHFLNTPITENIPMLHAMVECKYINEYGYDNKCIVPYDYYMKLFPAYLQQCEMESNGKSVTKAGERLISEDFTEKGPAMQTAPVIWGTVGTDSQHSYFQLLHQGTVRTLLEFLVPINPRVETERKNTEGSKGMSTAHDVLVSNCLAQSRALMLGKETEGDRYFSGNRPSITIMYSHLTSHTLGMLIALYEHKIFVQGKVWDINSYDQFGVELGKVLAKEILAKVEKKQPASEFDPSTDVLLAHYQQKRK</sequence>